<proteinExistence type="predicted"/>
<accession>S4PUB5</accession>
<name>S4PUB5_9NEOP</name>
<protein>
    <submittedName>
        <fullName evidence="1">Uncharacterized protein</fullName>
    </submittedName>
</protein>
<sequence>FSWPIPIHSGVHYTTCTKALPTLKLIYNSCRRRIIAIYAILLLYAYPGKNPSTFHCPYTKKTLMKKQ</sequence>
<evidence type="ECO:0000313" key="1">
    <source>
        <dbReference type="EMBL" id="JAA81982.1"/>
    </source>
</evidence>
<reference evidence="1" key="1">
    <citation type="journal article" date="2013" name="BMC Genomics">
        <title>Unscrambling butterfly oogenesis.</title>
        <authorList>
            <person name="Carter J.M."/>
            <person name="Baker S.C."/>
            <person name="Pink R."/>
            <person name="Carter D.R."/>
            <person name="Collins A."/>
            <person name="Tomlin J."/>
            <person name="Gibbs M."/>
            <person name="Breuker C.J."/>
        </authorList>
    </citation>
    <scope>NUCLEOTIDE SEQUENCE</scope>
    <source>
        <tissue evidence="1">Ovary</tissue>
    </source>
</reference>
<dbReference type="AlphaFoldDB" id="S4PUB5"/>
<reference evidence="1" key="2">
    <citation type="submission" date="2013-05" db="EMBL/GenBank/DDBJ databases">
        <authorList>
            <person name="Carter J.-M."/>
            <person name="Baker S.C."/>
            <person name="Pink R."/>
            <person name="Carter D.R.F."/>
            <person name="Collins A."/>
            <person name="Tomlin J."/>
            <person name="Gibbs M."/>
            <person name="Breuker C.J."/>
        </authorList>
    </citation>
    <scope>NUCLEOTIDE SEQUENCE</scope>
    <source>
        <tissue evidence="1">Ovary</tissue>
    </source>
</reference>
<feature type="non-terminal residue" evidence="1">
    <location>
        <position position="1"/>
    </location>
</feature>
<dbReference type="EMBL" id="GAIX01010578">
    <property type="protein sequence ID" value="JAA81982.1"/>
    <property type="molecule type" value="Transcribed_RNA"/>
</dbReference>
<organism evidence="1">
    <name type="scientific">Pararge aegeria</name>
    <name type="common">speckled wood butterfly</name>
    <dbReference type="NCBI Taxonomy" id="116150"/>
    <lineage>
        <taxon>Eukaryota</taxon>
        <taxon>Metazoa</taxon>
        <taxon>Ecdysozoa</taxon>
        <taxon>Arthropoda</taxon>
        <taxon>Hexapoda</taxon>
        <taxon>Insecta</taxon>
        <taxon>Pterygota</taxon>
        <taxon>Neoptera</taxon>
        <taxon>Endopterygota</taxon>
        <taxon>Lepidoptera</taxon>
        <taxon>Glossata</taxon>
        <taxon>Ditrysia</taxon>
        <taxon>Papilionoidea</taxon>
        <taxon>Nymphalidae</taxon>
        <taxon>Satyrinae</taxon>
        <taxon>Satyrini</taxon>
        <taxon>Parargina</taxon>
        <taxon>Pararge</taxon>
    </lineage>
</organism>